<organism evidence="1 2">
    <name type="scientific">Coccidioides immitis RMSCC 3703</name>
    <dbReference type="NCBI Taxonomy" id="454286"/>
    <lineage>
        <taxon>Eukaryota</taxon>
        <taxon>Fungi</taxon>
        <taxon>Dikarya</taxon>
        <taxon>Ascomycota</taxon>
        <taxon>Pezizomycotina</taxon>
        <taxon>Eurotiomycetes</taxon>
        <taxon>Eurotiomycetidae</taxon>
        <taxon>Onygenales</taxon>
        <taxon>Onygenaceae</taxon>
        <taxon>Coccidioides</taxon>
    </lineage>
</organism>
<protein>
    <submittedName>
        <fullName evidence="1">Uncharacterized protein</fullName>
    </submittedName>
</protein>
<accession>A0A0J8QNV2</accession>
<gene>
    <name evidence="1" type="ORF">CISG_03953</name>
</gene>
<reference evidence="2" key="1">
    <citation type="journal article" date="2010" name="Genome Res.">
        <title>Population genomic sequencing of Coccidioides fungi reveals recent hybridization and transposon control.</title>
        <authorList>
            <person name="Neafsey D.E."/>
            <person name="Barker B.M."/>
            <person name="Sharpton T.J."/>
            <person name="Stajich J.E."/>
            <person name="Park D.J."/>
            <person name="Whiston E."/>
            <person name="Hung C.-Y."/>
            <person name="McMahan C."/>
            <person name="White J."/>
            <person name="Sykes S."/>
            <person name="Heiman D."/>
            <person name="Young S."/>
            <person name="Zeng Q."/>
            <person name="Abouelleil A."/>
            <person name="Aftuck L."/>
            <person name="Bessette D."/>
            <person name="Brown A."/>
            <person name="FitzGerald M."/>
            <person name="Lui A."/>
            <person name="Macdonald J.P."/>
            <person name="Priest M."/>
            <person name="Orbach M.J."/>
            <person name="Galgiani J.N."/>
            <person name="Kirkland T.N."/>
            <person name="Cole G.T."/>
            <person name="Birren B.W."/>
            <person name="Henn M.R."/>
            <person name="Taylor J.W."/>
            <person name="Rounsley S.D."/>
        </authorList>
    </citation>
    <scope>NUCLEOTIDE SEQUENCE [LARGE SCALE GENOMIC DNA]</scope>
    <source>
        <strain evidence="2">RMSCC 3703</strain>
    </source>
</reference>
<name>A0A0J8QNV2_COCIT</name>
<dbReference type="EMBL" id="DS268132">
    <property type="protein sequence ID" value="KMU73975.1"/>
    <property type="molecule type" value="Genomic_DNA"/>
</dbReference>
<sequence>METARLAELIRDATASQDVGRFRLVRQSPTSDPATTPYCFPKPEEVTLKKDNVKVWRKRAHRWRDLSGAVWSGNMKHALLSFQSGPMRPAQVVLTGNTDARVGWTASPSQVSATVGSTSSLQIMHTNAPKGIGRLASKKVGGKIPSKVRC</sequence>
<dbReference type="Proteomes" id="UP000054559">
    <property type="component" value="Unassembled WGS sequence"/>
</dbReference>
<evidence type="ECO:0000313" key="2">
    <source>
        <dbReference type="Proteomes" id="UP000054559"/>
    </source>
</evidence>
<proteinExistence type="predicted"/>
<dbReference type="AlphaFoldDB" id="A0A0J8QNV2"/>
<evidence type="ECO:0000313" key="1">
    <source>
        <dbReference type="EMBL" id="KMU73975.1"/>
    </source>
</evidence>